<gene>
    <name evidence="3" type="ORF">GQX73_g7058</name>
</gene>
<proteinExistence type="predicted"/>
<dbReference type="InterPro" id="IPR051625">
    <property type="entry name" value="Signaling_Regulatory_Domain"/>
</dbReference>
<dbReference type="SUPFAM" id="SSF50985">
    <property type="entry name" value="RCC1/BLIP-II"/>
    <property type="match status" value="1"/>
</dbReference>
<dbReference type="Pfam" id="PF13540">
    <property type="entry name" value="RCC1_2"/>
    <property type="match status" value="1"/>
</dbReference>
<name>A0A7C8IY67_9PEZI</name>
<dbReference type="InterPro" id="IPR000408">
    <property type="entry name" value="Reg_chr_condens"/>
</dbReference>
<dbReference type="AlphaFoldDB" id="A0A7C8IY67"/>
<dbReference type="PANTHER" id="PTHR22872">
    <property type="entry name" value="BTK-BINDING PROTEIN-RELATED"/>
    <property type="match status" value="1"/>
</dbReference>
<reference evidence="3 4" key="1">
    <citation type="submission" date="2019-12" db="EMBL/GenBank/DDBJ databases">
        <title>Draft genome sequence of the ascomycete Xylaria multiplex DSM 110363.</title>
        <authorList>
            <person name="Buettner E."/>
            <person name="Kellner H."/>
        </authorList>
    </citation>
    <scope>NUCLEOTIDE SEQUENCE [LARGE SCALE GENOMIC DNA]</scope>
    <source>
        <strain evidence="3 4">DSM 110363</strain>
    </source>
</reference>
<dbReference type="Gene3D" id="2.130.10.30">
    <property type="entry name" value="Regulator of chromosome condensation 1/beta-lactamase-inhibitor protein II"/>
    <property type="match status" value="1"/>
</dbReference>
<dbReference type="PANTHER" id="PTHR22872:SF2">
    <property type="entry name" value="INHIBITOR OF BRUTON TYROSINE KINASE"/>
    <property type="match status" value="1"/>
</dbReference>
<sequence>MTPTGHIHKMHLYAAGFNAWKQLEFLPLENSIGEPNDILAFREVLSDKLIEVQYASLTCTIVNTSAGLRYAGFVDESIERELKEGALSLTTTIAGNGCVAIYDGHSVIAQHAPQLGSTEARTEEFTGMHDIVQLVAYETGFVALSRDGKVWTWGDERYSATLGRETTISSPAGSPGLVEDLEDLPSGKIRKIAAAGYTVIALTEGHDLYAWGGHPARQPILQTLSGNPSPVDVEENDILDCSIGETHMLVLTTGGDVYTIGENSNGQLGLLLQRTANWVKVPLFPRGEVVVGVRAGQRSSFIVTKNAHLV</sequence>
<evidence type="ECO:0000256" key="1">
    <source>
        <dbReference type="ARBA" id="ARBA00022737"/>
    </source>
</evidence>
<comment type="caution">
    <text evidence="3">The sequence shown here is derived from an EMBL/GenBank/DDBJ whole genome shotgun (WGS) entry which is preliminary data.</text>
</comment>
<dbReference type="InterPro" id="IPR009091">
    <property type="entry name" value="RCC1/BLIP-II"/>
</dbReference>
<evidence type="ECO:0000313" key="4">
    <source>
        <dbReference type="Proteomes" id="UP000481858"/>
    </source>
</evidence>
<keyword evidence="4" id="KW-1185">Reference proteome</keyword>
<dbReference type="OrthoDB" id="5370059at2759"/>
<feature type="repeat" description="RCC1" evidence="2">
    <location>
        <begin position="255"/>
        <end position="306"/>
    </location>
</feature>
<dbReference type="InParanoid" id="A0A7C8IY67"/>
<evidence type="ECO:0000256" key="2">
    <source>
        <dbReference type="PROSITE-ProRule" id="PRU00235"/>
    </source>
</evidence>
<dbReference type="PROSITE" id="PS50012">
    <property type="entry name" value="RCC1_3"/>
    <property type="match status" value="2"/>
</dbReference>
<dbReference type="Proteomes" id="UP000481858">
    <property type="component" value="Unassembled WGS sequence"/>
</dbReference>
<organism evidence="3 4">
    <name type="scientific">Xylaria multiplex</name>
    <dbReference type="NCBI Taxonomy" id="323545"/>
    <lineage>
        <taxon>Eukaryota</taxon>
        <taxon>Fungi</taxon>
        <taxon>Dikarya</taxon>
        <taxon>Ascomycota</taxon>
        <taxon>Pezizomycotina</taxon>
        <taxon>Sordariomycetes</taxon>
        <taxon>Xylariomycetidae</taxon>
        <taxon>Xylariales</taxon>
        <taxon>Xylariaceae</taxon>
        <taxon>Xylaria</taxon>
    </lineage>
</organism>
<protein>
    <submittedName>
        <fullName evidence="3">Uncharacterized protein</fullName>
    </submittedName>
</protein>
<feature type="repeat" description="RCC1" evidence="2">
    <location>
        <begin position="148"/>
        <end position="205"/>
    </location>
</feature>
<dbReference type="EMBL" id="WUBL01000087">
    <property type="protein sequence ID" value="KAF2966519.1"/>
    <property type="molecule type" value="Genomic_DNA"/>
</dbReference>
<evidence type="ECO:0000313" key="3">
    <source>
        <dbReference type="EMBL" id="KAF2966519.1"/>
    </source>
</evidence>
<keyword evidence="1" id="KW-0677">Repeat</keyword>
<accession>A0A7C8IY67</accession>